<organism evidence="1">
    <name type="scientific">uncultured Nocardioidaceae bacterium</name>
    <dbReference type="NCBI Taxonomy" id="253824"/>
    <lineage>
        <taxon>Bacteria</taxon>
        <taxon>Bacillati</taxon>
        <taxon>Actinomycetota</taxon>
        <taxon>Actinomycetes</taxon>
        <taxon>Propionibacteriales</taxon>
        <taxon>Nocardioidaceae</taxon>
        <taxon>environmental samples</taxon>
    </lineage>
</organism>
<dbReference type="InterPro" id="IPR045677">
    <property type="entry name" value="DUF6197"/>
</dbReference>
<name>A0A6J4M200_9ACTN</name>
<dbReference type="EMBL" id="CADCUF010000238">
    <property type="protein sequence ID" value="CAA9347911.1"/>
    <property type="molecule type" value="Genomic_DNA"/>
</dbReference>
<dbReference type="AlphaFoldDB" id="A0A6J4M200"/>
<gene>
    <name evidence="1" type="ORF">AVDCRST_MAG24-1633</name>
</gene>
<sequence length="201" mass="21869">MLANEEIPMSALAVSSERLTRPGRDERRAERRRLKSQDAVSRRLAELHAMGALLERAADVVGAGWVQGAWFTVATPGGKRDVTAYDLPMMVHRPVTGACLVGSIVEAAGGPVTARSQLVQRTLDLVGHVLREDPARPVQWCPGPRMRMLGVLELTRWNDAPGRTQEQVVGLLVAGRRAVDLQRDLCLAEHGELEAVASTGR</sequence>
<protein>
    <submittedName>
        <fullName evidence="1">Uncharacterized protein</fullName>
    </submittedName>
</protein>
<reference evidence="1" key="1">
    <citation type="submission" date="2020-02" db="EMBL/GenBank/DDBJ databases">
        <authorList>
            <person name="Meier V. D."/>
        </authorList>
    </citation>
    <scope>NUCLEOTIDE SEQUENCE</scope>
    <source>
        <strain evidence="1">AVDCRST_MAG24</strain>
    </source>
</reference>
<dbReference type="Pfam" id="PF19698">
    <property type="entry name" value="DUF6197"/>
    <property type="match status" value="1"/>
</dbReference>
<accession>A0A6J4M200</accession>
<proteinExistence type="predicted"/>
<evidence type="ECO:0000313" key="1">
    <source>
        <dbReference type="EMBL" id="CAA9347911.1"/>
    </source>
</evidence>